<dbReference type="Gene3D" id="3.40.50.150">
    <property type="entry name" value="Vaccinia Virus protein VP39"/>
    <property type="match status" value="1"/>
</dbReference>
<name>A0ABR6PML5_9SPHI</name>
<evidence type="ECO:0000259" key="3">
    <source>
        <dbReference type="Pfam" id="PF13649"/>
    </source>
</evidence>
<dbReference type="PANTHER" id="PTHR43861:SF1">
    <property type="entry name" value="TRANS-ACONITATE 2-METHYLTRANSFERASE"/>
    <property type="match status" value="1"/>
</dbReference>
<dbReference type="PANTHER" id="PTHR43861">
    <property type="entry name" value="TRANS-ACONITATE 2-METHYLTRANSFERASE-RELATED"/>
    <property type="match status" value="1"/>
</dbReference>
<reference evidence="4 5" key="1">
    <citation type="submission" date="2020-08" db="EMBL/GenBank/DDBJ databases">
        <title>Genomic Encyclopedia of Type Strains, Phase IV (KMG-V): Genome sequencing to study the core and pangenomes of soil and plant-associated prokaryotes.</title>
        <authorList>
            <person name="Whitman W."/>
        </authorList>
    </citation>
    <scope>NUCLEOTIDE SEQUENCE [LARGE SCALE GENOMIC DNA]</scope>
    <source>
        <strain evidence="4 5">ANJLi2</strain>
    </source>
</reference>
<keyword evidence="2" id="KW-0808">Transferase</keyword>
<evidence type="ECO:0000313" key="4">
    <source>
        <dbReference type="EMBL" id="MBB6109516.1"/>
    </source>
</evidence>
<sequence length="273" mass="31275">MISGISIMNDNETDASTAFSRQSVIFDEIYSTNTIVNYKRTRVRQHVLQYLAPNSSILELNSGTGEDALFFAKNGHRVHATDISTGMQQVLRQKTEAYRDQISSEICSFTQLEQLQNQGPFDHIFSNFGGLNCTGELDKVLLSFNQLLKPGGKVTLVIIPGFCLWETLLIFKGKFKTAFRRFFSSKGRTAHIEGTYFKCFYYNTSFIINILSKLYKVLSVEGLCTIVPPSYIEGFAEKHPKAYQFLKNKEDKLKSHWPWKYMGDYFIISLEKK</sequence>
<dbReference type="CDD" id="cd02440">
    <property type="entry name" value="AdoMet_MTases"/>
    <property type="match status" value="1"/>
</dbReference>
<keyword evidence="5" id="KW-1185">Reference proteome</keyword>
<evidence type="ECO:0000256" key="1">
    <source>
        <dbReference type="ARBA" id="ARBA00022603"/>
    </source>
</evidence>
<proteinExistence type="predicted"/>
<dbReference type="InterPro" id="IPR041698">
    <property type="entry name" value="Methyltransf_25"/>
</dbReference>
<keyword evidence="1" id="KW-0489">Methyltransferase</keyword>
<feature type="domain" description="Methyltransferase" evidence="3">
    <location>
        <begin position="57"/>
        <end position="152"/>
    </location>
</feature>
<dbReference type="EMBL" id="JACHCB010000004">
    <property type="protein sequence ID" value="MBB6109516.1"/>
    <property type="molecule type" value="Genomic_DNA"/>
</dbReference>
<keyword evidence="4" id="KW-0830">Ubiquinone</keyword>
<comment type="caution">
    <text evidence="4">The sequence shown here is derived from an EMBL/GenBank/DDBJ whole genome shotgun (WGS) entry which is preliminary data.</text>
</comment>
<dbReference type="SUPFAM" id="SSF53335">
    <property type="entry name" value="S-adenosyl-L-methionine-dependent methyltransferases"/>
    <property type="match status" value="1"/>
</dbReference>
<evidence type="ECO:0000256" key="2">
    <source>
        <dbReference type="ARBA" id="ARBA00022679"/>
    </source>
</evidence>
<gene>
    <name evidence="4" type="ORF">HDF23_002263</name>
</gene>
<dbReference type="RefSeq" id="WP_076372978.1">
    <property type="nucleotide sequence ID" value="NZ_JACHCB010000004.1"/>
</dbReference>
<dbReference type="Proteomes" id="UP000541583">
    <property type="component" value="Unassembled WGS sequence"/>
</dbReference>
<dbReference type="InterPro" id="IPR029063">
    <property type="entry name" value="SAM-dependent_MTases_sf"/>
</dbReference>
<protein>
    <submittedName>
        <fullName evidence="4">Ubiquinone/menaquinone biosynthesis C-methylase UbiE</fullName>
    </submittedName>
</protein>
<dbReference type="Pfam" id="PF13649">
    <property type="entry name" value="Methyltransf_25"/>
    <property type="match status" value="1"/>
</dbReference>
<accession>A0ABR6PML5</accession>
<organism evidence="4 5">
    <name type="scientific">Mucilaginibacter lappiensis</name>
    <dbReference type="NCBI Taxonomy" id="354630"/>
    <lineage>
        <taxon>Bacteria</taxon>
        <taxon>Pseudomonadati</taxon>
        <taxon>Bacteroidota</taxon>
        <taxon>Sphingobacteriia</taxon>
        <taxon>Sphingobacteriales</taxon>
        <taxon>Sphingobacteriaceae</taxon>
        <taxon>Mucilaginibacter</taxon>
    </lineage>
</organism>
<evidence type="ECO:0000313" key="5">
    <source>
        <dbReference type="Proteomes" id="UP000541583"/>
    </source>
</evidence>